<proteinExistence type="predicted"/>
<comment type="caution">
    <text evidence="1">The sequence shown here is derived from an EMBL/GenBank/DDBJ whole genome shotgun (WGS) entry which is preliminary data.</text>
</comment>
<gene>
    <name evidence="1" type="ORF">R1flu_000590</name>
</gene>
<reference evidence="1 2" key="1">
    <citation type="submission" date="2024-09" db="EMBL/GenBank/DDBJ databases">
        <title>Chromosome-scale assembly of Riccia fluitans.</title>
        <authorList>
            <person name="Paukszto L."/>
            <person name="Sawicki J."/>
            <person name="Karawczyk K."/>
            <person name="Piernik-Szablinska J."/>
            <person name="Szczecinska M."/>
            <person name="Mazdziarz M."/>
        </authorList>
    </citation>
    <scope>NUCLEOTIDE SEQUENCE [LARGE SCALE GENOMIC DNA]</scope>
    <source>
        <strain evidence="1">Rf_01</strain>
        <tissue evidence="1">Aerial parts of the thallus</tissue>
    </source>
</reference>
<dbReference type="EMBL" id="JBHFFA010000006">
    <property type="protein sequence ID" value="KAL2620385.1"/>
    <property type="molecule type" value="Genomic_DNA"/>
</dbReference>
<keyword evidence="2" id="KW-1185">Reference proteome</keyword>
<dbReference type="AlphaFoldDB" id="A0ABD1Y0W1"/>
<name>A0ABD1Y0W1_9MARC</name>
<dbReference type="PANTHER" id="PTHR36002:SF1">
    <property type="entry name" value="PYRD"/>
    <property type="match status" value="1"/>
</dbReference>
<evidence type="ECO:0000313" key="1">
    <source>
        <dbReference type="EMBL" id="KAL2620385.1"/>
    </source>
</evidence>
<protein>
    <submittedName>
        <fullName evidence="1">Uncharacterized protein</fullName>
    </submittedName>
</protein>
<organism evidence="1 2">
    <name type="scientific">Riccia fluitans</name>
    <dbReference type="NCBI Taxonomy" id="41844"/>
    <lineage>
        <taxon>Eukaryota</taxon>
        <taxon>Viridiplantae</taxon>
        <taxon>Streptophyta</taxon>
        <taxon>Embryophyta</taxon>
        <taxon>Marchantiophyta</taxon>
        <taxon>Marchantiopsida</taxon>
        <taxon>Marchantiidae</taxon>
        <taxon>Marchantiales</taxon>
        <taxon>Ricciaceae</taxon>
        <taxon>Riccia</taxon>
    </lineage>
</organism>
<sequence>MRSVEVLPIGSPSISTLQNTISLVTKPEKFAIMSLACLACHAMENSTDSFRMDQSFQLHSVSVHSDDGRDGCGGISACFSKKPTPRHPVTQNPANIVSPRTPHQQGLAATTGRVVFPEPRLTRCHAVRRDIFSNWTVGEMEAEAGRQLCFKMSSRA</sequence>
<accession>A0ABD1Y0W1</accession>
<evidence type="ECO:0000313" key="2">
    <source>
        <dbReference type="Proteomes" id="UP001605036"/>
    </source>
</evidence>
<dbReference type="Proteomes" id="UP001605036">
    <property type="component" value="Unassembled WGS sequence"/>
</dbReference>
<dbReference type="PANTHER" id="PTHR36002">
    <property type="entry name" value="PYRD"/>
    <property type="match status" value="1"/>
</dbReference>